<evidence type="ECO:0000313" key="2">
    <source>
        <dbReference type="Proteomes" id="UP000298030"/>
    </source>
</evidence>
<dbReference type="EMBL" id="QPFP01000049">
    <property type="protein sequence ID" value="TEB26345.1"/>
    <property type="molecule type" value="Genomic_DNA"/>
</dbReference>
<reference evidence="1 2" key="1">
    <citation type="journal article" date="2019" name="Nat. Ecol. Evol.">
        <title>Megaphylogeny resolves global patterns of mushroom evolution.</title>
        <authorList>
            <person name="Varga T."/>
            <person name="Krizsan K."/>
            <person name="Foldi C."/>
            <person name="Dima B."/>
            <person name="Sanchez-Garcia M."/>
            <person name="Sanchez-Ramirez S."/>
            <person name="Szollosi G.J."/>
            <person name="Szarkandi J.G."/>
            <person name="Papp V."/>
            <person name="Albert L."/>
            <person name="Andreopoulos W."/>
            <person name="Angelini C."/>
            <person name="Antonin V."/>
            <person name="Barry K.W."/>
            <person name="Bougher N.L."/>
            <person name="Buchanan P."/>
            <person name="Buyck B."/>
            <person name="Bense V."/>
            <person name="Catcheside P."/>
            <person name="Chovatia M."/>
            <person name="Cooper J."/>
            <person name="Damon W."/>
            <person name="Desjardin D."/>
            <person name="Finy P."/>
            <person name="Geml J."/>
            <person name="Haridas S."/>
            <person name="Hughes K."/>
            <person name="Justo A."/>
            <person name="Karasinski D."/>
            <person name="Kautmanova I."/>
            <person name="Kiss B."/>
            <person name="Kocsube S."/>
            <person name="Kotiranta H."/>
            <person name="LaButti K.M."/>
            <person name="Lechner B.E."/>
            <person name="Liimatainen K."/>
            <person name="Lipzen A."/>
            <person name="Lukacs Z."/>
            <person name="Mihaltcheva S."/>
            <person name="Morgado L.N."/>
            <person name="Niskanen T."/>
            <person name="Noordeloos M.E."/>
            <person name="Ohm R.A."/>
            <person name="Ortiz-Santana B."/>
            <person name="Ovrebo C."/>
            <person name="Racz N."/>
            <person name="Riley R."/>
            <person name="Savchenko A."/>
            <person name="Shiryaev A."/>
            <person name="Soop K."/>
            <person name="Spirin V."/>
            <person name="Szebenyi C."/>
            <person name="Tomsovsky M."/>
            <person name="Tulloss R.E."/>
            <person name="Uehling J."/>
            <person name="Grigoriev I.V."/>
            <person name="Vagvolgyi C."/>
            <person name="Papp T."/>
            <person name="Martin F.M."/>
            <person name="Miettinen O."/>
            <person name="Hibbett D.S."/>
            <person name="Nagy L.G."/>
        </authorList>
    </citation>
    <scope>NUCLEOTIDE SEQUENCE [LARGE SCALE GENOMIC DNA]</scope>
    <source>
        <strain evidence="1 2">FP101781</strain>
    </source>
</reference>
<dbReference type="AlphaFoldDB" id="A0A4Y7SWV6"/>
<protein>
    <submittedName>
        <fullName evidence="1">Uncharacterized protein</fullName>
    </submittedName>
</protein>
<sequence>MRCRPCRFPVFVSCIFGIFLSFRIDISSPVFPLVPGGSFRLQRFLGHWRHQSGLTYGSSRQSHDLVSRRTTEPRFLRSRLGRCHAHA</sequence>
<proteinExistence type="predicted"/>
<gene>
    <name evidence="1" type="ORF">FA13DRAFT_1053394</name>
</gene>
<name>A0A4Y7SWV6_COPMI</name>
<comment type="caution">
    <text evidence="1">The sequence shown here is derived from an EMBL/GenBank/DDBJ whole genome shotgun (WGS) entry which is preliminary data.</text>
</comment>
<dbReference type="Proteomes" id="UP000298030">
    <property type="component" value="Unassembled WGS sequence"/>
</dbReference>
<keyword evidence="2" id="KW-1185">Reference proteome</keyword>
<accession>A0A4Y7SWV6</accession>
<organism evidence="1 2">
    <name type="scientific">Coprinellus micaceus</name>
    <name type="common">Glistening ink-cap mushroom</name>
    <name type="synonym">Coprinus micaceus</name>
    <dbReference type="NCBI Taxonomy" id="71717"/>
    <lineage>
        <taxon>Eukaryota</taxon>
        <taxon>Fungi</taxon>
        <taxon>Dikarya</taxon>
        <taxon>Basidiomycota</taxon>
        <taxon>Agaricomycotina</taxon>
        <taxon>Agaricomycetes</taxon>
        <taxon>Agaricomycetidae</taxon>
        <taxon>Agaricales</taxon>
        <taxon>Agaricineae</taxon>
        <taxon>Psathyrellaceae</taxon>
        <taxon>Coprinellus</taxon>
    </lineage>
</organism>
<evidence type="ECO:0000313" key="1">
    <source>
        <dbReference type="EMBL" id="TEB26345.1"/>
    </source>
</evidence>